<reference evidence="1 3" key="4">
    <citation type="journal article" date="2015" name="BMC Genomics">
        <title>The completed genome sequence of the pathogenic ascomycete fungus Fusarium graminearum.</title>
        <authorList>
            <person name="King R."/>
            <person name="Urban M."/>
            <person name="Hammond-Kosack M.C."/>
            <person name="Hassani-Pak K."/>
            <person name="Hammond-Kosack K.E."/>
        </authorList>
    </citation>
    <scope>NUCLEOTIDE SEQUENCE [LARGE SCALE GENOMIC DNA]</scope>
    <source>
        <strain evidence="3">ATCC MYA-4620 / CBS 123657 / FGSC 9075 / NRRL 31084 / PH-1</strain>
        <strain evidence="1">PH-1</strain>
    </source>
</reference>
<accession>I1RCX4</accession>
<dbReference type="AlphaFoldDB" id="I1RCX4"/>
<dbReference type="VEuPathDB" id="FungiDB:FGRAMPH1_01G03583"/>
<dbReference type="Proteomes" id="UP000070720">
    <property type="component" value="Chromosome 1"/>
</dbReference>
<dbReference type="EMBL" id="HG970332">
    <property type="protein sequence ID" value="CEF73597.1"/>
    <property type="molecule type" value="Genomic_DNA"/>
</dbReference>
<dbReference type="eggNOG" id="ENOG502REQX">
    <property type="taxonomic scope" value="Eukaryota"/>
</dbReference>
<sequence length="406" mass="45387">MYSPQYRKGGIRETTCAATGTICRNTTTNLRIDGHTFKSLYCQFHACRQIEAGRACAVAKPPSAIVCSQHSRCQAVDNGMGCALDVKDGNTAMHKYCIQLHLCGFSGCENERSKRNEQYIPFCVDHRCEQDNCRNSKDVGIFCRSHTCDDQYCVAFAPGIDLDDPQRFCKRHRQCQKPQCPRLCHTRDDGQPSPFCGAHYCQAPDCEDGREAGLFCPEHTCAELGCLKGRESFKTEYCKSHKCKTKHCRLRRLDSGYCPYHEVDFAKSTDGAWSRALEEGFQLKGWDTLCMEMASMTEEDVAEELNMAISSVNTICVRSTIARLQGLDHPTSVSITGALQWDAMNPGRYNPKSGFEATPMGCSAKSMLVAMLVVKTKMLKIQTDARGTEEATCQDLDQGWNQKMRG</sequence>
<reference evidence="2 3" key="1">
    <citation type="journal article" date="2007" name="Science">
        <title>The Fusarium graminearum genome reveals a link between localized polymorphism and pathogen specialization.</title>
        <authorList>
            <person name="Cuomo C.A."/>
            <person name="Gueldener U."/>
            <person name="Xu J.-R."/>
            <person name="Trail F."/>
            <person name="Turgeon B.G."/>
            <person name="Di Pietro A."/>
            <person name="Walton J.D."/>
            <person name="Ma L.-J."/>
            <person name="Baker S.E."/>
            <person name="Rep M."/>
            <person name="Adam G."/>
            <person name="Antoniw J."/>
            <person name="Baldwin T."/>
            <person name="Calvo S.E."/>
            <person name="Chang Y.-L."/>
            <person name="DeCaprio D."/>
            <person name="Gale L.R."/>
            <person name="Gnerre S."/>
            <person name="Goswami R.S."/>
            <person name="Hammond-Kosack K."/>
            <person name="Harris L.J."/>
            <person name="Hilburn K."/>
            <person name="Kennell J.C."/>
            <person name="Kroken S."/>
            <person name="Magnuson J.K."/>
            <person name="Mannhaupt G."/>
            <person name="Mauceli E.W."/>
            <person name="Mewes H.-W."/>
            <person name="Mitterbauer R."/>
            <person name="Muehlbauer G."/>
            <person name="Muensterkoetter M."/>
            <person name="Nelson D."/>
            <person name="O'Donnell K."/>
            <person name="Ouellet T."/>
            <person name="Qi W."/>
            <person name="Quesneville H."/>
            <person name="Roncero M.I.G."/>
            <person name="Seong K.-Y."/>
            <person name="Tetko I.V."/>
            <person name="Urban M."/>
            <person name="Waalwijk C."/>
            <person name="Ward T.J."/>
            <person name="Yao J."/>
            <person name="Birren B.W."/>
            <person name="Kistler H.C."/>
        </authorList>
    </citation>
    <scope>NUCLEOTIDE SEQUENCE [LARGE SCALE GENOMIC DNA]</scope>
    <source>
        <strain evidence="3">ATCC MYA-4620 / CBS 123657 / FGSC 9075 / NRRL 31084 / PH-1</strain>
        <strain evidence="2">PH-1 / ATCC MYA-4620 / FGSC 9075 / NRRL 31084</strain>
    </source>
</reference>
<dbReference type="RefSeq" id="XP_011317264.1">
    <property type="nucleotide sequence ID" value="XM_011318962.1"/>
</dbReference>
<protein>
    <submittedName>
        <fullName evidence="1">Chromosome 1, complete genome</fullName>
    </submittedName>
</protein>
<reference key="3">
    <citation type="submission" date="2014-02" db="EMBL/GenBank/DDBJ databases">
        <title>A revised Fusarium graminearum genomic reference sequence using whole shotgun re-sequencing.</title>
        <authorList>
            <person name="King R."/>
            <person name="Urban M."/>
            <person name="Hassani-Pak K."/>
            <person name="Hammond-Kosack K."/>
        </authorList>
    </citation>
    <scope>NUCLEOTIDE SEQUENCE</scope>
    <source>
        <strain>PH-1</strain>
    </source>
</reference>
<dbReference type="OrthoDB" id="4819569at2759"/>
<evidence type="ECO:0000313" key="3">
    <source>
        <dbReference type="Proteomes" id="UP000070720"/>
    </source>
</evidence>
<gene>
    <name evidence="2" type="primary">FG01458.1</name>
    <name evidence="1" type="ORF">FGRAMPH1_01T03583</name>
</gene>
<reference evidence="2 3" key="2">
    <citation type="journal article" date="2010" name="Nature">
        <title>Comparative genomics reveals mobile pathogenicity chromosomes in Fusarium.</title>
        <authorList>
            <person name="Ma L.J."/>
            <person name="van der Does H.C."/>
            <person name="Borkovich K.A."/>
            <person name="Coleman J.J."/>
            <person name="Daboussi M.J."/>
            <person name="Di Pietro A."/>
            <person name="Dufresne M."/>
            <person name="Freitag M."/>
            <person name="Grabherr M."/>
            <person name="Henrissat B."/>
            <person name="Houterman P.M."/>
            <person name="Kang S."/>
            <person name="Shim W.B."/>
            <person name="Woloshuk C."/>
            <person name="Xie X."/>
            <person name="Xu J.R."/>
            <person name="Antoniw J."/>
            <person name="Baker S.E."/>
            <person name="Bluhm B.H."/>
            <person name="Breakspear A."/>
            <person name="Brown D.W."/>
            <person name="Butchko R.A."/>
            <person name="Chapman S."/>
            <person name="Coulson R."/>
            <person name="Coutinho P.M."/>
            <person name="Danchin E.G."/>
            <person name="Diener A."/>
            <person name="Gale L.R."/>
            <person name="Gardiner D.M."/>
            <person name="Goff S."/>
            <person name="Hammond-Kosack K.E."/>
            <person name="Hilburn K."/>
            <person name="Hua-Van A."/>
            <person name="Jonkers W."/>
            <person name="Kazan K."/>
            <person name="Kodira C.D."/>
            <person name="Koehrsen M."/>
            <person name="Kumar L."/>
            <person name="Lee Y.H."/>
            <person name="Li L."/>
            <person name="Manners J.M."/>
            <person name="Miranda-Saavedra D."/>
            <person name="Mukherjee M."/>
            <person name="Park G."/>
            <person name="Park J."/>
            <person name="Park S.Y."/>
            <person name="Proctor R.H."/>
            <person name="Regev A."/>
            <person name="Ruiz-Roldan M.C."/>
            <person name="Sain D."/>
            <person name="Sakthikumar S."/>
            <person name="Sykes S."/>
            <person name="Schwartz D.C."/>
            <person name="Turgeon B.G."/>
            <person name="Wapinski I."/>
            <person name="Yoder O."/>
            <person name="Young S."/>
            <person name="Zeng Q."/>
            <person name="Zhou S."/>
            <person name="Galagan J."/>
            <person name="Cuomo C.A."/>
            <person name="Kistler H.C."/>
            <person name="Rep M."/>
        </authorList>
    </citation>
    <scope>GENOME REANNOTATION</scope>
    <source>
        <strain evidence="3">ATCC MYA-4620 / CBS 123657 / FGSC 9075 / NRRL 31084 / PH-1</strain>
        <strain evidence="2">PH-1 / ATCC MYA-4620 / FGSC 9075 / NRRL 31084</strain>
    </source>
</reference>
<dbReference type="KEGG" id="fgr:FGSG_01458"/>
<dbReference type="InParanoid" id="I1RCX4"/>
<dbReference type="HOGENOM" id="CLU_678014_0_0_1"/>
<evidence type="ECO:0000313" key="2">
    <source>
        <dbReference type="EnsemblFungi" id="CEF73597"/>
    </source>
</evidence>
<dbReference type="STRING" id="229533.I1RCX4"/>
<proteinExistence type="predicted"/>
<dbReference type="EnsemblFungi" id="CEF73597">
    <property type="protein sequence ID" value="CEF73597"/>
    <property type="gene ID" value="FGRRES_01458"/>
</dbReference>
<keyword evidence="3" id="KW-1185">Reference proteome</keyword>
<evidence type="ECO:0000313" key="1">
    <source>
        <dbReference type="EMBL" id="CEF73597.1"/>
    </source>
</evidence>
<reference evidence="2" key="5">
    <citation type="submission" date="2017-01" db="UniProtKB">
        <authorList>
            <consortium name="EnsemblFungi"/>
        </authorList>
    </citation>
    <scope>IDENTIFICATION</scope>
    <source>
        <strain evidence="2">PH-1 / ATCC MYA-4620 / FGSC 9075 / NRRL 31084</strain>
    </source>
</reference>
<name>I1RCX4_GIBZE</name>
<organism evidence="1 3">
    <name type="scientific">Gibberella zeae (strain ATCC MYA-4620 / CBS 123657 / FGSC 9075 / NRRL 31084 / PH-1)</name>
    <name type="common">Wheat head blight fungus</name>
    <name type="synonym">Fusarium graminearum</name>
    <dbReference type="NCBI Taxonomy" id="229533"/>
    <lineage>
        <taxon>Eukaryota</taxon>
        <taxon>Fungi</taxon>
        <taxon>Dikarya</taxon>
        <taxon>Ascomycota</taxon>
        <taxon>Pezizomycotina</taxon>
        <taxon>Sordariomycetes</taxon>
        <taxon>Hypocreomycetidae</taxon>
        <taxon>Hypocreales</taxon>
        <taxon>Nectriaceae</taxon>
        <taxon>Fusarium</taxon>
    </lineage>
</organism>